<dbReference type="RefSeq" id="WP_180154413.1">
    <property type="nucleotide sequence ID" value="NZ_JACCEM010000003.1"/>
</dbReference>
<evidence type="ECO:0000259" key="1">
    <source>
        <dbReference type="PROSITE" id="PS51186"/>
    </source>
</evidence>
<dbReference type="SUPFAM" id="SSF55729">
    <property type="entry name" value="Acyl-CoA N-acyltransferases (Nat)"/>
    <property type="match status" value="1"/>
</dbReference>
<dbReference type="Proteomes" id="UP000559809">
    <property type="component" value="Unassembled WGS sequence"/>
</dbReference>
<proteinExistence type="predicted"/>
<dbReference type="PROSITE" id="PS51186">
    <property type="entry name" value="GNAT"/>
    <property type="match status" value="1"/>
</dbReference>
<evidence type="ECO:0000313" key="3">
    <source>
        <dbReference type="Proteomes" id="UP000559809"/>
    </source>
</evidence>
<dbReference type="InterPro" id="IPR016181">
    <property type="entry name" value="Acyl_CoA_acyltransferase"/>
</dbReference>
<dbReference type="Gene3D" id="3.40.630.30">
    <property type="match status" value="1"/>
</dbReference>
<keyword evidence="3" id="KW-1185">Reference proteome</keyword>
<protein>
    <submittedName>
        <fullName evidence="2">GNAT family N-acetyltransferase</fullName>
    </submittedName>
</protein>
<accession>A0A853FYH7</accession>
<reference evidence="2 3" key="1">
    <citation type="submission" date="2020-07" db="EMBL/GenBank/DDBJ databases">
        <title>Taxonomic revisions and descriptions of new bacterial species based on genomic comparisons in the high-G+C-content subgroup of the family Alcaligenaceae.</title>
        <authorList>
            <person name="Szabo A."/>
            <person name="Felfoldi T."/>
        </authorList>
    </citation>
    <scope>NUCLEOTIDE SEQUENCE [LARGE SCALE GENOMIC DNA]</scope>
    <source>
        <strain evidence="2 3">LMG 24012</strain>
    </source>
</reference>
<dbReference type="EMBL" id="JACCEM010000003">
    <property type="protein sequence ID" value="NYT49129.1"/>
    <property type="molecule type" value="Genomic_DNA"/>
</dbReference>
<name>A0A853FYH7_9BURK</name>
<sequence>MAIWREMNHGDIPGVMALADSIHPGLIERAEVFGERQRLFPDGCLVADRGGRILGYAVSHPIAPANPPRLDTLLGGLAQGERHYYIHDFALSPVLRGSGLARAGVDKLLAIAGGFPKTALISVYGTMRFWSRFGFQPSAQDLAAKLAAYGEGAVYMERTPAACGAGR</sequence>
<keyword evidence="2" id="KW-0808">Transferase</keyword>
<dbReference type="GO" id="GO:0016747">
    <property type="term" value="F:acyltransferase activity, transferring groups other than amino-acyl groups"/>
    <property type="evidence" value="ECO:0007669"/>
    <property type="project" value="InterPro"/>
</dbReference>
<comment type="caution">
    <text evidence="2">The sequence shown here is derived from an EMBL/GenBank/DDBJ whole genome shotgun (WGS) entry which is preliminary data.</text>
</comment>
<evidence type="ECO:0000313" key="2">
    <source>
        <dbReference type="EMBL" id="NYT49129.1"/>
    </source>
</evidence>
<dbReference type="AlphaFoldDB" id="A0A853FYH7"/>
<gene>
    <name evidence="2" type="ORF">H0A72_07365</name>
</gene>
<feature type="domain" description="N-acetyltransferase" evidence="1">
    <location>
        <begin position="2"/>
        <end position="161"/>
    </location>
</feature>
<dbReference type="InterPro" id="IPR000182">
    <property type="entry name" value="GNAT_dom"/>
</dbReference>
<dbReference type="CDD" id="cd04301">
    <property type="entry name" value="NAT_SF"/>
    <property type="match status" value="1"/>
</dbReference>
<dbReference type="Pfam" id="PF00583">
    <property type="entry name" value="Acetyltransf_1"/>
    <property type="match status" value="1"/>
</dbReference>
<organism evidence="2 3">
    <name type="scientific">Parapusillimonas granuli</name>
    <dbReference type="NCBI Taxonomy" id="380911"/>
    <lineage>
        <taxon>Bacteria</taxon>
        <taxon>Pseudomonadati</taxon>
        <taxon>Pseudomonadota</taxon>
        <taxon>Betaproteobacteria</taxon>
        <taxon>Burkholderiales</taxon>
        <taxon>Alcaligenaceae</taxon>
        <taxon>Parapusillimonas</taxon>
    </lineage>
</organism>